<keyword evidence="3" id="KW-1185">Reference proteome</keyword>
<evidence type="ECO:0000256" key="1">
    <source>
        <dbReference type="SAM" id="MobiDB-lite"/>
    </source>
</evidence>
<proteinExistence type="predicted"/>
<accession>A0ABQ8U3V0</accession>
<gene>
    <name evidence="2" type="ORF">PAPYR_12608</name>
</gene>
<feature type="region of interest" description="Disordered" evidence="1">
    <location>
        <begin position="1"/>
        <end position="95"/>
    </location>
</feature>
<organism evidence="2 3">
    <name type="scientific">Paratrimastix pyriformis</name>
    <dbReference type="NCBI Taxonomy" id="342808"/>
    <lineage>
        <taxon>Eukaryota</taxon>
        <taxon>Metamonada</taxon>
        <taxon>Preaxostyla</taxon>
        <taxon>Paratrimastigidae</taxon>
        <taxon>Paratrimastix</taxon>
    </lineage>
</organism>
<dbReference type="EMBL" id="JAPMOS010000325">
    <property type="protein sequence ID" value="KAJ4453036.1"/>
    <property type="molecule type" value="Genomic_DNA"/>
</dbReference>
<protein>
    <submittedName>
        <fullName evidence="2">Uncharacterized protein</fullName>
    </submittedName>
</protein>
<dbReference type="Proteomes" id="UP001141327">
    <property type="component" value="Unassembled WGS sequence"/>
</dbReference>
<reference evidence="2" key="1">
    <citation type="journal article" date="2022" name="bioRxiv">
        <title>Genomics of Preaxostyla Flagellates Illuminates Evolutionary Transitions and the Path Towards Mitochondrial Loss.</title>
        <authorList>
            <person name="Novak L.V.F."/>
            <person name="Treitli S.C."/>
            <person name="Pyrih J."/>
            <person name="Halakuc P."/>
            <person name="Pipaliya S.V."/>
            <person name="Vacek V."/>
            <person name="Brzon O."/>
            <person name="Soukal P."/>
            <person name="Eme L."/>
            <person name="Dacks J.B."/>
            <person name="Karnkowska A."/>
            <person name="Elias M."/>
            <person name="Hampl V."/>
        </authorList>
    </citation>
    <scope>NUCLEOTIDE SEQUENCE</scope>
    <source>
        <strain evidence="2">RCP-MX</strain>
    </source>
</reference>
<sequence>MTYASTPFWSRPVHPNSCPFGAHRWPGRVPQGTRGELDQTDEFDAAVATGGSGDKSPLGGESGPAGVNNSDDAQHHPSPAIDERTPLIPSGDLPV</sequence>
<evidence type="ECO:0000313" key="2">
    <source>
        <dbReference type="EMBL" id="KAJ4453036.1"/>
    </source>
</evidence>
<comment type="caution">
    <text evidence="2">The sequence shown here is derived from an EMBL/GenBank/DDBJ whole genome shotgun (WGS) entry which is preliminary data.</text>
</comment>
<name>A0ABQ8U3V0_9EUKA</name>
<evidence type="ECO:0000313" key="3">
    <source>
        <dbReference type="Proteomes" id="UP001141327"/>
    </source>
</evidence>